<reference evidence="2 3" key="1">
    <citation type="submission" date="2023-07" db="EMBL/GenBank/DDBJ databases">
        <title>Genomic Encyclopedia of Type Strains, Phase IV (KMG-IV): sequencing the most valuable type-strain genomes for metagenomic binning, comparative biology and taxonomic classification.</title>
        <authorList>
            <person name="Goeker M."/>
        </authorList>
    </citation>
    <scope>NUCLEOTIDE SEQUENCE [LARGE SCALE GENOMIC DNA]</scope>
    <source>
        <strain evidence="2 3">DSM 19598</strain>
    </source>
</reference>
<evidence type="ECO:0000313" key="2">
    <source>
        <dbReference type="EMBL" id="MDQ0414901.1"/>
    </source>
</evidence>
<accession>A0ABU0FY81</accession>
<dbReference type="Proteomes" id="UP001242313">
    <property type="component" value="Unassembled WGS sequence"/>
</dbReference>
<dbReference type="InterPro" id="IPR024442">
    <property type="entry name" value="Transposase_Zn_ribbon"/>
</dbReference>
<evidence type="ECO:0000259" key="1">
    <source>
        <dbReference type="Pfam" id="PF12760"/>
    </source>
</evidence>
<organism evidence="2 3">
    <name type="scientific">Mesobacillus stamsii</name>
    <dbReference type="NCBI Taxonomy" id="225347"/>
    <lineage>
        <taxon>Bacteria</taxon>
        <taxon>Bacillati</taxon>
        <taxon>Bacillota</taxon>
        <taxon>Bacilli</taxon>
        <taxon>Bacillales</taxon>
        <taxon>Bacillaceae</taxon>
        <taxon>Mesobacillus</taxon>
    </lineage>
</organism>
<evidence type="ECO:0000313" key="3">
    <source>
        <dbReference type="Proteomes" id="UP001242313"/>
    </source>
</evidence>
<dbReference type="EMBL" id="JAUSUN010000022">
    <property type="protein sequence ID" value="MDQ0414901.1"/>
    <property type="molecule type" value="Genomic_DNA"/>
</dbReference>
<comment type="caution">
    <text evidence="2">The sequence shown here is derived from an EMBL/GenBank/DDBJ whole genome shotgun (WGS) entry which is preliminary data.</text>
</comment>
<gene>
    <name evidence="2" type="ORF">J2S25_003111</name>
</gene>
<keyword evidence="3" id="KW-1185">Reference proteome</keyword>
<feature type="domain" description="Transposase zinc-ribbon" evidence="1">
    <location>
        <begin position="18"/>
        <end position="39"/>
    </location>
</feature>
<dbReference type="Pfam" id="PF12760">
    <property type="entry name" value="Zn_ribbon_IS1595"/>
    <property type="match status" value="1"/>
</dbReference>
<proteinExistence type="predicted"/>
<sequence length="46" mass="5463">MAKKESMNLIQFQKAFQTEDACHQHLYKMKWSDGFRCPKWSARSGL</sequence>
<protein>
    <recommendedName>
        <fullName evidence="1">Transposase zinc-ribbon domain-containing protein</fullName>
    </recommendedName>
</protein>
<name>A0ABU0FY81_9BACI</name>